<keyword evidence="1" id="KW-0862">Zinc</keyword>
<feature type="domain" description="SWIM-type" evidence="3">
    <location>
        <begin position="983"/>
        <end position="1017"/>
    </location>
</feature>
<proteinExistence type="predicted"/>
<protein>
    <submittedName>
        <fullName evidence="5">SWIM-type domain-containing protein</fullName>
    </submittedName>
</protein>
<evidence type="ECO:0000256" key="2">
    <source>
        <dbReference type="SAM" id="MobiDB-lite"/>
    </source>
</evidence>
<feature type="region of interest" description="Disordered" evidence="2">
    <location>
        <begin position="1027"/>
        <end position="1081"/>
    </location>
</feature>
<dbReference type="AlphaFoldDB" id="A0A914QEH4"/>
<feature type="region of interest" description="Disordered" evidence="2">
    <location>
        <begin position="321"/>
        <end position="448"/>
    </location>
</feature>
<dbReference type="InterPro" id="IPR007527">
    <property type="entry name" value="Znf_SWIM"/>
</dbReference>
<feature type="compositionally biased region" description="Basic residues" evidence="2">
    <location>
        <begin position="1036"/>
        <end position="1051"/>
    </location>
</feature>
<feature type="compositionally biased region" description="Basic and acidic residues" evidence="2">
    <location>
        <begin position="355"/>
        <end position="385"/>
    </location>
</feature>
<feature type="region of interest" description="Disordered" evidence="2">
    <location>
        <begin position="69"/>
        <end position="110"/>
    </location>
</feature>
<name>A0A914QEH4_9BILA</name>
<accession>A0A914QEH4</accession>
<keyword evidence="1" id="KW-0863">Zinc-finger</keyword>
<evidence type="ECO:0000313" key="4">
    <source>
        <dbReference type="Proteomes" id="UP000887578"/>
    </source>
</evidence>
<sequence>MATCYESEDEDIYDRPVLQSVKDSHSDNSCTNLNITEKVPEISCSVQSHTVHTNDVKYETSVIQSDKTFNDTGRRKKKKNAPFFLGKKTDTTPSQDKNSADNFKRKKKRKTSGEAAVEAWRLEEKQFDQADKQRKKYIAVRRGVLSNEAFEAMANANLDVAKKPKIKKKEKPQLTEKILKVLIAVGDGKLNHYFNESEVARVSIMQSERVKFLKKLSQKEELRWYKILFRRIYKGSYFTKELKNVKLLYSRIDDLDFVLCNLEAEEIKKDLNSIAASLEKLNLSFEKDVDMEYGDDATKMEEDDNERASAIIDLIMKCGQQNQYQEKEESSRPGTALSGGGHQLFDSDEYSSSGSEKDDAPDKNRVSSDDSSEKADGRDKSHVSSDEDEVSSADSDDVTDDSNESQKKKKKKKQRKIGKHKKREKLKKKKRATRSSASSSVSENEAEAEFNHFTCLPTADGDEISNTAYTSLEADQYRKVFEYVSKNDRFFGVHPALHPHGGFLAAYKLDDIRDKKDLNARDAKKEIYTDGYTWMANDGRMELQKAKKTGVFRNQWRGGNEKKEAVDFRKWLIDCNDFPGIFLLHYFGKHKKCAKGAIHGNAVYTKKKFFAILPSARRTAVLRAKSMKPKKIYSMSQYDKTDDPPALARLRNLDQAHYAAKIQNMQNKCTPNALFNCMLLSQYCTKVVLLGALVHLTKEAVNHEAFLKNFYTKHEKRLKKHRFMFITDEEFHFNRIWPNATHMYCSLHLLRNMERALVAAGVAVEERNICMNHFRNLRDVRTHEEFDELRTNILHDSNFATEKQKEIFQNYVDKLRNRSSLASFLANKSVDIDALYYMEGCIKYKMEDSVTSNPAESLNALFQAQIDKRELAIDELAYAIYYFAGVFYNDIIRGYYDDGNFELLKKYSSKKKGSAFQIPENKLMKLPEFADFNKWIIEQEGPVFEGEQNIDLRKALLVTAIDNFKIYHLEDDVFTVIDTVTKRKATVTLGETARKDECTCRQRATCLHILAAKKLIGKELTANKLVGDPMKDEKRQRNKKVGRHGRKRRQRKEVVGNSDESSEAVLSPVQKAAKKRNDDEHASAMRNIRAYIKQVTKDFYSLKHRPSQMVEIADENQPWFSNINSPQNTICSNIFKGTFIEPLPVLSVKESCFGSTTDDAYFLVSRDGACSVTVIAIGGAFSNNCIDELYLHSSMVARDQEEDVLVTVFLHDGVFEQKAKLVLLSLFNVMVSQQSFSNPVKLNDISHPDDINMNYINLVSFF</sequence>
<keyword evidence="1" id="KW-0479">Metal-binding</keyword>
<organism evidence="4 5">
    <name type="scientific">Panagrolaimus davidi</name>
    <dbReference type="NCBI Taxonomy" id="227884"/>
    <lineage>
        <taxon>Eukaryota</taxon>
        <taxon>Metazoa</taxon>
        <taxon>Ecdysozoa</taxon>
        <taxon>Nematoda</taxon>
        <taxon>Chromadorea</taxon>
        <taxon>Rhabditida</taxon>
        <taxon>Tylenchina</taxon>
        <taxon>Panagrolaimomorpha</taxon>
        <taxon>Panagrolaimoidea</taxon>
        <taxon>Panagrolaimidae</taxon>
        <taxon>Panagrolaimus</taxon>
    </lineage>
</organism>
<evidence type="ECO:0000256" key="1">
    <source>
        <dbReference type="PROSITE-ProRule" id="PRU00325"/>
    </source>
</evidence>
<dbReference type="WBParaSite" id="PDA_v2.g30194.t1">
    <property type="protein sequence ID" value="PDA_v2.g30194.t1"/>
    <property type="gene ID" value="PDA_v2.g30194"/>
</dbReference>
<keyword evidence="4" id="KW-1185">Reference proteome</keyword>
<feature type="compositionally biased region" description="Acidic residues" evidence="2">
    <location>
        <begin position="386"/>
        <end position="403"/>
    </location>
</feature>
<evidence type="ECO:0000259" key="3">
    <source>
        <dbReference type="PROSITE" id="PS50966"/>
    </source>
</evidence>
<feature type="compositionally biased region" description="Basic residues" evidence="2">
    <location>
        <begin position="407"/>
        <end position="433"/>
    </location>
</feature>
<reference evidence="5" key="1">
    <citation type="submission" date="2022-11" db="UniProtKB">
        <authorList>
            <consortium name="WormBaseParasite"/>
        </authorList>
    </citation>
    <scope>IDENTIFICATION</scope>
</reference>
<dbReference type="Proteomes" id="UP000887578">
    <property type="component" value="Unplaced"/>
</dbReference>
<dbReference type="PROSITE" id="PS50966">
    <property type="entry name" value="ZF_SWIM"/>
    <property type="match status" value="1"/>
</dbReference>
<evidence type="ECO:0000313" key="5">
    <source>
        <dbReference type="WBParaSite" id="PDA_v2.g30194.t1"/>
    </source>
</evidence>
<dbReference type="GO" id="GO:0008270">
    <property type="term" value="F:zinc ion binding"/>
    <property type="evidence" value="ECO:0007669"/>
    <property type="project" value="UniProtKB-KW"/>
</dbReference>